<protein>
    <recommendedName>
        <fullName evidence="4">WD repeat-containing protein 79</fullName>
    </recommendedName>
</protein>
<organism evidence="6">
    <name type="scientific">Culicoides sonorensis</name>
    <name type="common">Biting midge</name>
    <dbReference type="NCBI Taxonomy" id="179676"/>
    <lineage>
        <taxon>Eukaryota</taxon>
        <taxon>Metazoa</taxon>
        <taxon>Ecdysozoa</taxon>
        <taxon>Arthropoda</taxon>
        <taxon>Hexapoda</taxon>
        <taxon>Insecta</taxon>
        <taxon>Pterygota</taxon>
        <taxon>Neoptera</taxon>
        <taxon>Endopterygota</taxon>
        <taxon>Diptera</taxon>
        <taxon>Nematocera</taxon>
        <taxon>Chironomoidea</taxon>
        <taxon>Ceratopogonidae</taxon>
        <taxon>Ceratopogoninae</taxon>
        <taxon>Culicoides</taxon>
        <taxon>Monoculicoides</taxon>
    </lineage>
</organism>
<dbReference type="SMART" id="SM00320">
    <property type="entry name" value="WD40"/>
    <property type="match status" value="6"/>
</dbReference>
<dbReference type="InterPro" id="IPR051150">
    <property type="entry name" value="SWT21/TCAB1_mRNA_Telomere"/>
</dbReference>
<gene>
    <name evidence="6" type="primary">CSON003452</name>
</gene>
<evidence type="ECO:0000256" key="2">
    <source>
        <dbReference type="ARBA" id="ARBA00022737"/>
    </source>
</evidence>
<dbReference type="InterPro" id="IPR036322">
    <property type="entry name" value="WD40_repeat_dom_sf"/>
</dbReference>
<evidence type="ECO:0000256" key="5">
    <source>
        <dbReference type="PROSITE-ProRule" id="PRU00221"/>
    </source>
</evidence>
<dbReference type="AlphaFoldDB" id="A0A336MNG4"/>
<dbReference type="Pfam" id="PF00400">
    <property type="entry name" value="WD40"/>
    <property type="match status" value="1"/>
</dbReference>
<evidence type="ECO:0000256" key="1">
    <source>
        <dbReference type="ARBA" id="ARBA00022574"/>
    </source>
</evidence>
<dbReference type="PANTHER" id="PTHR13211:SF0">
    <property type="entry name" value="TELOMERASE CAJAL BODY PROTEIN 1"/>
    <property type="match status" value="1"/>
</dbReference>
<reference evidence="6" key="1">
    <citation type="submission" date="2018-07" db="EMBL/GenBank/DDBJ databases">
        <authorList>
            <person name="Quirk P.G."/>
            <person name="Krulwich T.A."/>
        </authorList>
    </citation>
    <scope>NUCLEOTIDE SEQUENCE</scope>
</reference>
<dbReference type="PANTHER" id="PTHR13211">
    <property type="entry name" value="TELOMERASE CAJAL BODY PROTEIN 1"/>
    <property type="match status" value="1"/>
</dbReference>
<keyword evidence="2" id="KW-0677">Repeat</keyword>
<dbReference type="EMBL" id="UFQT01001628">
    <property type="protein sequence ID" value="SSX31245.1"/>
    <property type="molecule type" value="Genomic_DNA"/>
</dbReference>
<dbReference type="Gene3D" id="2.130.10.10">
    <property type="entry name" value="YVTN repeat-like/Quinoprotein amine dehydrogenase"/>
    <property type="match status" value="1"/>
</dbReference>
<name>A0A336MNG4_CULSO</name>
<proteinExistence type="inferred from homology"/>
<dbReference type="GO" id="GO:0003723">
    <property type="term" value="F:RNA binding"/>
    <property type="evidence" value="ECO:0007669"/>
    <property type="project" value="TreeGrafter"/>
</dbReference>
<evidence type="ECO:0000256" key="3">
    <source>
        <dbReference type="ARBA" id="ARBA00038279"/>
    </source>
</evidence>
<comment type="similarity">
    <text evidence="3">Belongs to the TCAB1 family.</text>
</comment>
<dbReference type="InterPro" id="IPR015943">
    <property type="entry name" value="WD40/YVTN_repeat-like_dom_sf"/>
</dbReference>
<dbReference type="GO" id="GO:0015030">
    <property type="term" value="C:Cajal body"/>
    <property type="evidence" value="ECO:0007669"/>
    <property type="project" value="TreeGrafter"/>
</dbReference>
<accession>A0A336MNG4</accession>
<keyword evidence="1 5" id="KW-0853">WD repeat</keyword>
<feature type="repeat" description="WD" evidence="5">
    <location>
        <begin position="320"/>
        <end position="340"/>
    </location>
</feature>
<dbReference type="InterPro" id="IPR019775">
    <property type="entry name" value="WD40_repeat_CS"/>
</dbReference>
<dbReference type="PROSITE" id="PS50082">
    <property type="entry name" value="WD_REPEATS_2"/>
    <property type="match status" value="1"/>
</dbReference>
<sequence>MKTSSIGEVLMKSDENPIDLEAFHITTPQEEMEVDPTSKLTENFTTWSVTEKTDILEVARWHSCKQENYLRGCLFSPDGTCLLTAVNQDGIQVFEVPVDLYDKQNVTDTRPVTKLKPAVHVKEGQGTTVYDMAWYPGMNSNISESCMFLISRQHEPIKCIDAFDGSLRCSYRGYDAVDEVEAALSLCYSIDGSQIYAGYKKTIKIFDTNRPGRDYEVLENKSPSSVVAVNVDNSLLAAGSWNTNISVFDIRSKDVAPKIILQGEHRGGITHLKFLSDTSLISGARKNSKLVFWDLRNPSTPFFVFNRNVETNQRIYFDVTPEGKWLMSGCTDGNLKIWNLFEIYADNQSPVKEFSYKLHDDCCNGVAIHPFLPILATSSGQHLNNIPDNDSENECSVENFVTMWWMK</sequence>
<dbReference type="PROSITE" id="PS00678">
    <property type="entry name" value="WD_REPEATS_1"/>
    <property type="match status" value="2"/>
</dbReference>
<evidence type="ECO:0000256" key="4">
    <source>
        <dbReference type="ARBA" id="ARBA00041558"/>
    </source>
</evidence>
<dbReference type="VEuPathDB" id="VectorBase:CSON003452"/>
<evidence type="ECO:0000313" key="6">
    <source>
        <dbReference type="EMBL" id="SSX31245.1"/>
    </source>
</evidence>
<dbReference type="SUPFAM" id="SSF50978">
    <property type="entry name" value="WD40 repeat-like"/>
    <property type="match status" value="1"/>
</dbReference>
<dbReference type="GO" id="GO:0030576">
    <property type="term" value="P:Cajal body organization"/>
    <property type="evidence" value="ECO:0007669"/>
    <property type="project" value="TreeGrafter"/>
</dbReference>
<dbReference type="InterPro" id="IPR001680">
    <property type="entry name" value="WD40_rpt"/>
</dbReference>